<gene>
    <name evidence="2" type="ORF">M422DRAFT_266672</name>
</gene>
<reference evidence="2 3" key="1">
    <citation type="submission" date="2014-06" db="EMBL/GenBank/DDBJ databases">
        <title>Evolutionary Origins and Diversification of the Mycorrhizal Mutualists.</title>
        <authorList>
            <consortium name="DOE Joint Genome Institute"/>
            <consortium name="Mycorrhizal Genomics Consortium"/>
            <person name="Kohler A."/>
            <person name="Kuo A."/>
            <person name="Nagy L.G."/>
            <person name="Floudas D."/>
            <person name="Copeland A."/>
            <person name="Barry K.W."/>
            <person name="Cichocki N."/>
            <person name="Veneault-Fourrey C."/>
            <person name="LaButti K."/>
            <person name="Lindquist E.A."/>
            <person name="Lipzen A."/>
            <person name="Lundell T."/>
            <person name="Morin E."/>
            <person name="Murat C."/>
            <person name="Riley R."/>
            <person name="Ohm R."/>
            <person name="Sun H."/>
            <person name="Tunlid A."/>
            <person name="Henrissat B."/>
            <person name="Grigoriev I.V."/>
            <person name="Hibbett D.S."/>
            <person name="Martin F."/>
        </authorList>
    </citation>
    <scope>NUCLEOTIDE SEQUENCE [LARGE SCALE GENOMIC DNA]</scope>
    <source>
        <strain evidence="2 3">SS14</strain>
    </source>
</reference>
<sequence length="105" mass="11455">MPSLFARARTSSAPNKAKQVTNSGVIIDEFGRVTSRGSIKNSTPSKKDKKKAEKAAARQRTTFAGPAAQHEGLDIQTLPDGSFLPFAWPVKQEPVKLKSYGYLSY</sequence>
<dbReference type="AlphaFoldDB" id="A0A0C9V2B8"/>
<name>A0A0C9V2B8_SPHS4</name>
<evidence type="ECO:0000256" key="1">
    <source>
        <dbReference type="SAM" id="MobiDB-lite"/>
    </source>
</evidence>
<organism evidence="2 3">
    <name type="scientific">Sphaerobolus stellatus (strain SS14)</name>
    <dbReference type="NCBI Taxonomy" id="990650"/>
    <lineage>
        <taxon>Eukaryota</taxon>
        <taxon>Fungi</taxon>
        <taxon>Dikarya</taxon>
        <taxon>Basidiomycota</taxon>
        <taxon>Agaricomycotina</taxon>
        <taxon>Agaricomycetes</taxon>
        <taxon>Phallomycetidae</taxon>
        <taxon>Geastrales</taxon>
        <taxon>Sphaerobolaceae</taxon>
        <taxon>Sphaerobolus</taxon>
    </lineage>
</organism>
<evidence type="ECO:0000313" key="2">
    <source>
        <dbReference type="EMBL" id="KIJ31645.1"/>
    </source>
</evidence>
<accession>A0A0C9V2B8</accession>
<proteinExistence type="predicted"/>
<evidence type="ECO:0000313" key="3">
    <source>
        <dbReference type="Proteomes" id="UP000054279"/>
    </source>
</evidence>
<dbReference type="HOGENOM" id="CLU_2238305_0_0_1"/>
<dbReference type="Proteomes" id="UP000054279">
    <property type="component" value="Unassembled WGS sequence"/>
</dbReference>
<dbReference type="EMBL" id="KN837239">
    <property type="protein sequence ID" value="KIJ31645.1"/>
    <property type="molecule type" value="Genomic_DNA"/>
</dbReference>
<feature type="region of interest" description="Disordered" evidence="1">
    <location>
        <begin position="36"/>
        <end position="71"/>
    </location>
</feature>
<keyword evidence="3" id="KW-1185">Reference proteome</keyword>
<protein>
    <submittedName>
        <fullName evidence="2">Uncharacterized protein</fullName>
    </submittedName>
</protein>